<organism evidence="1 2">
    <name type="scientific">Ilyobacter polytropus (strain ATCC 51220 / DSM 2926 / LMG 16218 / CuHBu1)</name>
    <dbReference type="NCBI Taxonomy" id="572544"/>
    <lineage>
        <taxon>Bacteria</taxon>
        <taxon>Fusobacteriati</taxon>
        <taxon>Fusobacteriota</taxon>
        <taxon>Fusobacteriia</taxon>
        <taxon>Fusobacteriales</taxon>
        <taxon>Fusobacteriaceae</taxon>
        <taxon>Ilyobacter</taxon>
    </lineage>
</organism>
<evidence type="ECO:0000313" key="1">
    <source>
        <dbReference type="EMBL" id="ADO82773.1"/>
    </source>
</evidence>
<gene>
    <name evidence="1" type="ordered locus">Ilyop_0992</name>
</gene>
<dbReference type="STRING" id="572544.Ilyop_0992"/>
<dbReference type="RefSeq" id="WP_013387441.1">
    <property type="nucleotide sequence ID" value="NC_014632.1"/>
</dbReference>
<name>E3H974_ILYPC</name>
<proteinExistence type="predicted"/>
<sequence>MFKLTVLSMLSFIVLFLTNPTQEEFLNFYNQKINESKKEETLTKKIFLESKKIFTQIKVERKDRYVYSVYTVDFSGEREVYIGIFKKFFLKEKVESAEDGAIKTYNKIIHTAGTILENGSYKVEEIVENASK</sequence>
<evidence type="ECO:0000313" key="2">
    <source>
        <dbReference type="Proteomes" id="UP000006875"/>
    </source>
</evidence>
<dbReference type="Proteomes" id="UP000006875">
    <property type="component" value="Chromosome"/>
</dbReference>
<keyword evidence="2" id="KW-1185">Reference proteome</keyword>
<protein>
    <submittedName>
        <fullName evidence="1">Uncharacterized protein</fullName>
    </submittedName>
</protein>
<accession>E3H974</accession>
<dbReference type="AlphaFoldDB" id="E3H974"/>
<dbReference type="EMBL" id="CP002281">
    <property type="protein sequence ID" value="ADO82773.1"/>
    <property type="molecule type" value="Genomic_DNA"/>
</dbReference>
<reference evidence="1 2" key="1">
    <citation type="journal article" date="2010" name="Stand. Genomic Sci.">
        <title>Complete genome sequence of Ilyobacter polytropus type strain (CuHbu1).</title>
        <authorList>
            <person name="Sikorski J."/>
            <person name="Chertkov O."/>
            <person name="Lapidus A."/>
            <person name="Nolan M."/>
            <person name="Lucas S."/>
            <person name="Del Rio T.G."/>
            <person name="Tice H."/>
            <person name="Cheng J.F."/>
            <person name="Tapia R."/>
            <person name="Han C."/>
            <person name="Goodwin L."/>
            <person name="Pitluck S."/>
            <person name="Liolios K."/>
            <person name="Ivanova N."/>
            <person name="Mavromatis K."/>
            <person name="Mikhailova N."/>
            <person name="Pati A."/>
            <person name="Chen A."/>
            <person name="Palaniappan K."/>
            <person name="Land M."/>
            <person name="Hauser L."/>
            <person name="Chang Y.J."/>
            <person name="Jeffries C.D."/>
            <person name="Brambilla E."/>
            <person name="Yasawong M."/>
            <person name="Rohde M."/>
            <person name="Pukall R."/>
            <person name="Spring S."/>
            <person name="Goker M."/>
            <person name="Woyke T."/>
            <person name="Bristow J."/>
            <person name="Eisen J.A."/>
            <person name="Markowitz V."/>
            <person name="Hugenholtz P."/>
            <person name="Kyrpides N.C."/>
            <person name="Klenk H.P."/>
        </authorList>
    </citation>
    <scope>NUCLEOTIDE SEQUENCE [LARGE SCALE GENOMIC DNA]</scope>
    <source>
        <strain evidence="2">ATCC 51220 / DSM 2926 / LMG 16218 / CuHBu1</strain>
    </source>
</reference>
<dbReference type="HOGENOM" id="CLU_1914221_0_0_0"/>
<dbReference type="KEGG" id="ipo:Ilyop_0992"/>